<dbReference type="GO" id="GO:0004817">
    <property type="term" value="F:cysteine-tRNA ligase activity"/>
    <property type="evidence" value="ECO:0007669"/>
    <property type="project" value="UniProtKB-EC"/>
</dbReference>
<dbReference type="EMBL" id="JASBQV010000020">
    <property type="protein sequence ID" value="MDI3235738.1"/>
    <property type="molecule type" value="Genomic_DNA"/>
</dbReference>
<comment type="catalytic activity">
    <reaction evidence="12 13">
        <text>tRNA(Cys) + L-cysteine + ATP = L-cysteinyl-tRNA(Cys) + AMP + diphosphate</text>
        <dbReference type="Rhea" id="RHEA:17773"/>
        <dbReference type="Rhea" id="RHEA-COMP:9661"/>
        <dbReference type="Rhea" id="RHEA-COMP:9679"/>
        <dbReference type="ChEBI" id="CHEBI:30616"/>
        <dbReference type="ChEBI" id="CHEBI:33019"/>
        <dbReference type="ChEBI" id="CHEBI:35235"/>
        <dbReference type="ChEBI" id="CHEBI:78442"/>
        <dbReference type="ChEBI" id="CHEBI:78517"/>
        <dbReference type="ChEBI" id="CHEBI:456215"/>
        <dbReference type="EC" id="6.1.1.16"/>
    </reaction>
</comment>
<dbReference type="Pfam" id="PF09190">
    <property type="entry name" value="DALR_2"/>
    <property type="match status" value="1"/>
</dbReference>
<evidence type="ECO:0000256" key="4">
    <source>
        <dbReference type="ARBA" id="ARBA00022490"/>
    </source>
</evidence>
<keyword evidence="9 13" id="KW-0067">ATP-binding</keyword>
<evidence type="ECO:0000259" key="14">
    <source>
        <dbReference type="SMART" id="SM00840"/>
    </source>
</evidence>
<dbReference type="SUPFAM" id="SSF47323">
    <property type="entry name" value="Anticodon-binding domain of a subclass of class I aminoacyl-tRNA synthetases"/>
    <property type="match status" value="1"/>
</dbReference>
<keyword evidence="5 13" id="KW-0436">Ligase</keyword>
<evidence type="ECO:0000256" key="3">
    <source>
        <dbReference type="ARBA" id="ARBA00011245"/>
    </source>
</evidence>
<dbReference type="InterPro" id="IPR032678">
    <property type="entry name" value="tRNA-synt_1_cat_dom"/>
</dbReference>
<dbReference type="InterPro" id="IPR024909">
    <property type="entry name" value="Cys-tRNA/MSH_ligase"/>
</dbReference>
<evidence type="ECO:0000256" key="12">
    <source>
        <dbReference type="ARBA" id="ARBA00047398"/>
    </source>
</evidence>
<keyword evidence="6 13" id="KW-0479">Metal-binding</keyword>
<keyword evidence="16" id="KW-1185">Reference proteome</keyword>
<keyword evidence="7 13" id="KW-0547">Nucleotide-binding</keyword>
<dbReference type="HAMAP" id="MF_00041">
    <property type="entry name" value="Cys_tRNA_synth"/>
    <property type="match status" value="1"/>
</dbReference>
<comment type="subunit">
    <text evidence="3 13">Monomer.</text>
</comment>
<dbReference type="InterPro" id="IPR056411">
    <property type="entry name" value="CysS_C"/>
</dbReference>
<dbReference type="Pfam" id="PF23493">
    <property type="entry name" value="CysS_C"/>
    <property type="match status" value="1"/>
</dbReference>
<evidence type="ECO:0000256" key="1">
    <source>
        <dbReference type="ARBA" id="ARBA00004496"/>
    </source>
</evidence>
<dbReference type="InterPro" id="IPR014729">
    <property type="entry name" value="Rossmann-like_a/b/a_fold"/>
</dbReference>
<dbReference type="PANTHER" id="PTHR10890:SF3">
    <property type="entry name" value="CYSTEINE--TRNA LIGASE, CYTOPLASMIC"/>
    <property type="match status" value="1"/>
</dbReference>
<evidence type="ECO:0000313" key="15">
    <source>
        <dbReference type="EMBL" id="MDI3235738.1"/>
    </source>
</evidence>
<feature type="binding site" evidence="13">
    <location>
        <position position="237"/>
    </location>
    <ligand>
        <name>Zn(2+)</name>
        <dbReference type="ChEBI" id="CHEBI:29105"/>
    </ligand>
</feature>
<feature type="short sequence motif" description="'HIGH' region" evidence="13">
    <location>
        <begin position="30"/>
        <end position="40"/>
    </location>
</feature>
<evidence type="ECO:0000256" key="8">
    <source>
        <dbReference type="ARBA" id="ARBA00022833"/>
    </source>
</evidence>
<dbReference type="Proteomes" id="UP001243286">
    <property type="component" value="Unassembled WGS sequence"/>
</dbReference>
<organism evidence="15 16">
    <name type="scientific">Exiguobacterium antarcticum</name>
    <dbReference type="NCBI Taxonomy" id="132920"/>
    <lineage>
        <taxon>Bacteria</taxon>
        <taxon>Bacillati</taxon>
        <taxon>Bacillota</taxon>
        <taxon>Bacilli</taxon>
        <taxon>Bacillales</taxon>
        <taxon>Bacillales Family XII. Incertae Sedis</taxon>
        <taxon>Exiguobacterium</taxon>
    </lineage>
</organism>
<dbReference type="CDD" id="cd00672">
    <property type="entry name" value="CysRS_core"/>
    <property type="match status" value="1"/>
</dbReference>
<proteinExistence type="inferred from homology"/>
<evidence type="ECO:0000256" key="6">
    <source>
        <dbReference type="ARBA" id="ARBA00022723"/>
    </source>
</evidence>
<dbReference type="InterPro" id="IPR015273">
    <property type="entry name" value="Cys-tRNA-synt_Ia_DALR"/>
</dbReference>
<feature type="binding site" evidence="13">
    <location>
        <position position="28"/>
    </location>
    <ligand>
        <name>Zn(2+)</name>
        <dbReference type="ChEBI" id="CHEBI:29105"/>
    </ligand>
</feature>
<feature type="short sequence motif" description="'KMSKS' region" evidence="13">
    <location>
        <begin position="265"/>
        <end position="269"/>
    </location>
</feature>
<sequence length="465" mass="53107">MIQLYNSMTGKKEPFKPLEEGKVKMYVCGPTVYNYIHIGNARPAIVFDTVRRYFTYRGYEVKYVSNFTDVDDKIIRTANELGEDYHELTKRFIDAYHADTGALNVQKADIHPLVTETMDDIIAFIEVLVEKGNAYASSGDVYFRTRSFENYGQLSQQSIDELRSGARIEVGEKKEDPLDFVLWKAAKPGEPAWTSPWGEGRPGWHIECSAMAKKYLGDTIDIHAGGQDLKFPHHENEIAQSEACNSQKFANYWMHNGFLNIENEKMSKSLGNFLTVHEAIQAVDPMVLRFFMLSVQYRHPINYSRELIDQAANGLARIRESVANVEHRLTMTANLGTSNEKWLKRIEAIKQHFVTSMDDDFNTANAVTDLFDLSKEANLYLGEDQVATEVLERFLAVFDELSTVLGVTLTVDKGLLDEEVEQLIRDRDTARKDRDFARADAIRDQLRDQGILLEDTAQGMRWKRG</sequence>
<dbReference type="SUPFAM" id="SSF52374">
    <property type="entry name" value="Nucleotidylyl transferase"/>
    <property type="match status" value="1"/>
</dbReference>
<evidence type="ECO:0000256" key="11">
    <source>
        <dbReference type="ARBA" id="ARBA00023146"/>
    </source>
</evidence>
<comment type="similarity">
    <text evidence="2 13">Belongs to the class-I aminoacyl-tRNA synthetase family.</text>
</comment>
<evidence type="ECO:0000256" key="13">
    <source>
        <dbReference type="HAMAP-Rule" id="MF_00041"/>
    </source>
</evidence>
<evidence type="ECO:0000256" key="2">
    <source>
        <dbReference type="ARBA" id="ARBA00005594"/>
    </source>
</evidence>
<dbReference type="InterPro" id="IPR015803">
    <property type="entry name" value="Cys-tRNA-ligase"/>
</dbReference>
<keyword evidence="10 13" id="KW-0648">Protein biosynthesis</keyword>
<dbReference type="RefSeq" id="WP_026830520.1">
    <property type="nucleotide sequence ID" value="NZ_JANJYY010000073.1"/>
</dbReference>
<dbReference type="NCBIfam" id="TIGR00435">
    <property type="entry name" value="cysS"/>
    <property type="match status" value="1"/>
</dbReference>
<keyword evidence="11 13" id="KW-0030">Aminoacyl-tRNA synthetase</keyword>
<dbReference type="Gene3D" id="3.40.50.620">
    <property type="entry name" value="HUPs"/>
    <property type="match status" value="1"/>
</dbReference>
<feature type="binding site" evidence="13">
    <location>
        <position position="208"/>
    </location>
    <ligand>
        <name>Zn(2+)</name>
        <dbReference type="ChEBI" id="CHEBI:29105"/>
    </ligand>
</feature>
<dbReference type="PANTHER" id="PTHR10890">
    <property type="entry name" value="CYSTEINYL-TRNA SYNTHETASE"/>
    <property type="match status" value="1"/>
</dbReference>
<comment type="caution">
    <text evidence="15">The sequence shown here is derived from an EMBL/GenBank/DDBJ whole genome shotgun (WGS) entry which is preliminary data.</text>
</comment>
<dbReference type="Gene3D" id="1.20.120.1910">
    <property type="entry name" value="Cysteine-tRNA ligase, C-terminal anti-codon recognition domain"/>
    <property type="match status" value="1"/>
</dbReference>
<evidence type="ECO:0000256" key="9">
    <source>
        <dbReference type="ARBA" id="ARBA00022840"/>
    </source>
</evidence>
<dbReference type="SMART" id="SM00840">
    <property type="entry name" value="DALR_2"/>
    <property type="match status" value="1"/>
</dbReference>
<name>A0ABT6R4H7_9BACL</name>
<dbReference type="PRINTS" id="PR00983">
    <property type="entry name" value="TRNASYNTHCYS"/>
</dbReference>
<evidence type="ECO:0000256" key="5">
    <source>
        <dbReference type="ARBA" id="ARBA00022598"/>
    </source>
</evidence>
<keyword evidence="4 13" id="KW-0963">Cytoplasm</keyword>
<accession>A0ABT6R4H7</accession>
<dbReference type="InterPro" id="IPR009080">
    <property type="entry name" value="tRNAsynth_Ia_anticodon-bd"/>
</dbReference>
<reference evidence="15 16" key="1">
    <citation type="submission" date="2023-04" db="EMBL/GenBank/DDBJ databases">
        <title>Antarctic isolates genomes.</title>
        <authorList>
            <person name="Dimov S.G."/>
        </authorList>
    </citation>
    <scope>NUCLEOTIDE SEQUENCE [LARGE SCALE GENOMIC DNA]</scope>
    <source>
        <strain evidence="15 16">AL19</strain>
    </source>
</reference>
<feature type="domain" description="Cysteinyl-tRNA synthetase class Ia DALR" evidence="14">
    <location>
        <begin position="352"/>
        <end position="416"/>
    </location>
</feature>
<evidence type="ECO:0000313" key="16">
    <source>
        <dbReference type="Proteomes" id="UP001243286"/>
    </source>
</evidence>
<feature type="binding site" evidence="13">
    <location>
        <position position="233"/>
    </location>
    <ligand>
        <name>Zn(2+)</name>
        <dbReference type="ChEBI" id="CHEBI:29105"/>
    </ligand>
</feature>
<evidence type="ECO:0000256" key="10">
    <source>
        <dbReference type="ARBA" id="ARBA00022917"/>
    </source>
</evidence>
<comment type="cofactor">
    <cofactor evidence="13">
        <name>Zn(2+)</name>
        <dbReference type="ChEBI" id="CHEBI:29105"/>
    </cofactor>
    <text evidence="13">Binds 1 zinc ion per subunit.</text>
</comment>
<comment type="subcellular location">
    <subcellularLocation>
        <location evidence="1 13">Cytoplasm</location>
    </subcellularLocation>
</comment>
<evidence type="ECO:0000256" key="7">
    <source>
        <dbReference type="ARBA" id="ARBA00022741"/>
    </source>
</evidence>
<gene>
    <name evidence="13 15" type="primary">cysS</name>
    <name evidence="15" type="ORF">QK289_12030</name>
</gene>
<dbReference type="EC" id="6.1.1.16" evidence="13"/>
<keyword evidence="8 13" id="KW-0862">Zinc</keyword>
<feature type="binding site" evidence="13">
    <location>
        <position position="268"/>
    </location>
    <ligand>
        <name>ATP</name>
        <dbReference type="ChEBI" id="CHEBI:30616"/>
    </ligand>
</feature>
<protein>
    <recommendedName>
        <fullName evidence="13">Cysteine--tRNA ligase</fullName>
        <ecNumber evidence="13">6.1.1.16</ecNumber>
    </recommendedName>
    <alternativeName>
        <fullName evidence="13">Cysteinyl-tRNA synthetase</fullName>
        <shortName evidence="13">CysRS</shortName>
    </alternativeName>
</protein>
<dbReference type="Pfam" id="PF01406">
    <property type="entry name" value="tRNA-synt_1e"/>
    <property type="match status" value="1"/>
</dbReference>